<keyword evidence="3" id="KW-0547">Nucleotide-binding</keyword>
<dbReference type="PANTHER" id="PTHR43272:SF83">
    <property type="entry name" value="ACYL-COA SYNTHETASE LONG-CHAIN, ISOFORM J"/>
    <property type="match status" value="1"/>
</dbReference>
<comment type="caution">
    <text evidence="7">The sequence shown here is derived from an EMBL/GenBank/DDBJ whole genome shotgun (WGS) entry which is preliminary data.</text>
</comment>
<keyword evidence="2 7" id="KW-0436">Ligase</keyword>
<evidence type="ECO:0000256" key="1">
    <source>
        <dbReference type="ARBA" id="ARBA00006432"/>
    </source>
</evidence>
<dbReference type="STRING" id="133412.A0A1R1XSM3"/>
<dbReference type="Pfam" id="PF00501">
    <property type="entry name" value="AMP-binding"/>
    <property type="match status" value="1"/>
</dbReference>
<accession>A0A1R1XSM3</accession>
<dbReference type="GO" id="GO:0005886">
    <property type="term" value="C:plasma membrane"/>
    <property type="evidence" value="ECO:0007669"/>
    <property type="project" value="TreeGrafter"/>
</dbReference>
<dbReference type="GO" id="GO:0005811">
    <property type="term" value="C:lipid droplet"/>
    <property type="evidence" value="ECO:0007669"/>
    <property type="project" value="TreeGrafter"/>
</dbReference>
<dbReference type="Gene3D" id="3.40.50.12780">
    <property type="entry name" value="N-terminal domain of ligase-like"/>
    <property type="match status" value="1"/>
</dbReference>
<dbReference type="InterPro" id="IPR000873">
    <property type="entry name" value="AMP-dep_synth/lig_dom"/>
</dbReference>
<sequence>MATPNYAPTLQDLKDCTQWVVDHTPSSTPNESPIKRSIISPEALVNKTRSGMNTIYQIIENSAKTHAHKNLFGHRKVLDKIIETKKIKKAGSENSFVEKKWEYYHLSEYNWSTYKQGFDLSLNLASGLASLGLIANDRIMIYSHTCPEWMQVFIAAISQTIQVATSYDTLKVSGLQHAIAQTQSKLLLIPSERLKTAIQISETNSISSLTSILYFGDQSPDSDTLTTLKSKFKNVLSLSELQQIGIANPVKPNPPKPDDIAVIMYTSGSTGEPKGAIIKHSNIASICGGLEPILEIFTDGNDTLLCYLPLAHVLELMVEILAIQMGLALGYGTSKTLTSDSVRNCKGDMEELKPTIMIGVPLVWSSVRNGILTKLGKLSYLKQSIFNACASTLSPIMKRFGVSTYLLDNFVFRQVKAVTGGRLKFAITGGAPLPNETQQLLSTVLCPIIQGYGMTESGGLISVQLPNNYTLGTVGALVPSTELKLIDVEGTNYKVENNCGEICIRGPSVFSGYLNDPEKTSEVLSSDGWFRTGDIGTFLENGELCIIDRIKNIVKLANGEYIAIEKLESLYKLSLFVHEIYVFADPTLYQPFAIISINSSYLSQFAKSNDIPFADISELTSNEFIIKSVAQDLARVADSNQLLKQERLLKFHLDHTQWTPENSFLTSANKLKRPIISEHYKDTIASLIK</sequence>
<proteinExistence type="inferred from homology"/>
<evidence type="ECO:0000259" key="6">
    <source>
        <dbReference type="Pfam" id="PF00501"/>
    </source>
</evidence>
<dbReference type="EMBL" id="LSSN01001978">
    <property type="protein sequence ID" value="OMJ17657.1"/>
    <property type="molecule type" value="Genomic_DNA"/>
</dbReference>
<keyword evidence="9" id="KW-1185">Reference proteome</keyword>
<dbReference type="InterPro" id="IPR042099">
    <property type="entry name" value="ANL_N_sf"/>
</dbReference>
<evidence type="ECO:0000313" key="9">
    <source>
        <dbReference type="Proteomes" id="UP000187283"/>
    </source>
</evidence>
<dbReference type="GO" id="GO:0005783">
    <property type="term" value="C:endoplasmic reticulum"/>
    <property type="evidence" value="ECO:0007669"/>
    <property type="project" value="TreeGrafter"/>
</dbReference>
<dbReference type="EMBL" id="LSSN01000853">
    <property type="protein sequence ID" value="OMJ22045.1"/>
    <property type="molecule type" value="Genomic_DNA"/>
</dbReference>
<evidence type="ECO:0000256" key="5">
    <source>
        <dbReference type="ARBA" id="ARBA00036813"/>
    </source>
</evidence>
<dbReference type="GO" id="GO:0035336">
    <property type="term" value="P:long-chain fatty-acyl-CoA metabolic process"/>
    <property type="evidence" value="ECO:0007669"/>
    <property type="project" value="TreeGrafter"/>
</dbReference>
<feature type="domain" description="AMP-dependent synthetase/ligase" evidence="6">
    <location>
        <begin position="107"/>
        <end position="514"/>
    </location>
</feature>
<protein>
    <submittedName>
        <fullName evidence="7">Long-chain-fatty-acid-CoA ligase 1</fullName>
    </submittedName>
</protein>
<comment type="similarity">
    <text evidence="1">Belongs to the ATP-dependent AMP-binding enzyme family.</text>
</comment>
<evidence type="ECO:0000256" key="3">
    <source>
        <dbReference type="ARBA" id="ARBA00022741"/>
    </source>
</evidence>
<dbReference type="Proteomes" id="UP000187283">
    <property type="component" value="Unassembled WGS sequence"/>
</dbReference>
<dbReference type="PANTHER" id="PTHR43272">
    <property type="entry name" value="LONG-CHAIN-FATTY-ACID--COA LIGASE"/>
    <property type="match status" value="1"/>
</dbReference>
<evidence type="ECO:0000256" key="2">
    <source>
        <dbReference type="ARBA" id="ARBA00022598"/>
    </source>
</evidence>
<reference evidence="7 9" key="1">
    <citation type="submission" date="2017-01" db="EMBL/GenBank/DDBJ databases">
        <authorList>
            <person name="Mah S.A."/>
            <person name="Swanson W.J."/>
            <person name="Moy G.W."/>
            <person name="Vacquier V.D."/>
        </authorList>
    </citation>
    <scope>NUCLEOTIDE SEQUENCE [LARGE SCALE GENOMIC DNA]</scope>
    <source>
        <strain evidence="7 9">GSMNP</strain>
    </source>
</reference>
<comment type="catalytic activity">
    <reaction evidence="5">
        <text>a long-chain fatty acid + ATP + CoA = a long-chain fatty acyl-CoA + AMP + diphosphate</text>
        <dbReference type="Rhea" id="RHEA:15421"/>
        <dbReference type="ChEBI" id="CHEBI:30616"/>
        <dbReference type="ChEBI" id="CHEBI:33019"/>
        <dbReference type="ChEBI" id="CHEBI:57287"/>
        <dbReference type="ChEBI" id="CHEBI:57560"/>
        <dbReference type="ChEBI" id="CHEBI:83139"/>
        <dbReference type="ChEBI" id="CHEBI:456215"/>
        <dbReference type="EC" id="6.2.1.3"/>
    </reaction>
</comment>
<name>A0A1R1XSM3_9FUNG</name>
<dbReference type="SUPFAM" id="SSF56801">
    <property type="entry name" value="Acetyl-CoA synthetase-like"/>
    <property type="match status" value="1"/>
</dbReference>
<dbReference type="AlphaFoldDB" id="A0A1R1XSM3"/>
<dbReference type="InterPro" id="IPR020845">
    <property type="entry name" value="AMP-binding_CS"/>
</dbReference>
<dbReference type="OrthoDB" id="1700726at2759"/>
<dbReference type="GO" id="GO:0005524">
    <property type="term" value="F:ATP binding"/>
    <property type="evidence" value="ECO:0007669"/>
    <property type="project" value="UniProtKB-KW"/>
</dbReference>
<evidence type="ECO:0000313" key="7">
    <source>
        <dbReference type="EMBL" id="OMJ17657.1"/>
    </source>
</evidence>
<dbReference type="GO" id="GO:0004467">
    <property type="term" value="F:long-chain fatty acid-CoA ligase activity"/>
    <property type="evidence" value="ECO:0007669"/>
    <property type="project" value="UniProtKB-EC"/>
</dbReference>
<evidence type="ECO:0000313" key="8">
    <source>
        <dbReference type="EMBL" id="OMJ22045.1"/>
    </source>
</evidence>
<evidence type="ECO:0000256" key="4">
    <source>
        <dbReference type="ARBA" id="ARBA00022840"/>
    </source>
</evidence>
<organism evidence="7 9">
    <name type="scientific">Smittium culicis</name>
    <dbReference type="NCBI Taxonomy" id="133412"/>
    <lineage>
        <taxon>Eukaryota</taxon>
        <taxon>Fungi</taxon>
        <taxon>Fungi incertae sedis</taxon>
        <taxon>Zoopagomycota</taxon>
        <taxon>Kickxellomycotina</taxon>
        <taxon>Harpellomycetes</taxon>
        <taxon>Harpellales</taxon>
        <taxon>Legeriomycetaceae</taxon>
        <taxon>Smittium</taxon>
    </lineage>
</organism>
<dbReference type="PROSITE" id="PS00455">
    <property type="entry name" value="AMP_BINDING"/>
    <property type="match status" value="1"/>
</dbReference>
<gene>
    <name evidence="8" type="ORF">AYI70_g3107</name>
    <name evidence="7" type="ORF">AYI70_g5833</name>
</gene>
<keyword evidence="4" id="KW-0067">ATP-binding</keyword>